<protein>
    <recommendedName>
        <fullName evidence="1">Copper amine oxidase-like N-terminal domain-containing protein</fullName>
    </recommendedName>
</protein>
<sequence length="390" mass="43950">MNNIKKLVKNTTFTTVLVGGIISSSLLIGESNEAVKVSAAEKGITVTINQTKQQFEQSPLMINGSVVVPLRGIFTALGAEVEWDSKTKTVYAKKDEEDIKLIIGQQTAKVNGASVKLSQPGEIFQGSTYVPLRFVSEALGSEVKWNGSAKRVEIVSSNLPSTKTNVKANTIVKAKTYDDFDQIQYKDYNFIDLMTDSLAVINSMDVSDGMKFKVEGDGFNDEWVVADKDLYAKYGPYALSLVGDPSTASESELKQAKIKADKIIADQDKYNIAGDPWVMLYRKLYLTDYSIDTTGKTFEEVGLELYGDLYYATRYQNEEFPSRGQTYEEAIEKLAANHLNGYNSVEELLESQAYYRLIEETKNLPFDENWLIEEENWYVKKYEKYLKEDK</sequence>
<dbReference type="AlphaFoldDB" id="A0A1E5LJ01"/>
<dbReference type="RefSeq" id="WP_069715976.1">
    <property type="nucleotide sequence ID" value="NZ_MJEH01000006.1"/>
</dbReference>
<dbReference type="InterPro" id="IPR036582">
    <property type="entry name" value="Mao_N_sf"/>
</dbReference>
<dbReference type="InterPro" id="IPR012854">
    <property type="entry name" value="Cu_amine_oxidase-like_N"/>
</dbReference>
<proteinExistence type="predicted"/>
<dbReference type="SUPFAM" id="SSF55383">
    <property type="entry name" value="Copper amine oxidase, domain N"/>
    <property type="match status" value="1"/>
</dbReference>
<dbReference type="Pfam" id="PF07833">
    <property type="entry name" value="Cu_amine_oxidN1"/>
    <property type="match status" value="1"/>
</dbReference>
<keyword evidence="3" id="KW-1185">Reference proteome</keyword>
<evidence type="ECO:0000259" key="1">
    <source>
        <dbReference type="Pfam" id="PF07833"/>
    </source>
</evidence>
<dbReference type="EMBL" id="MJEH01000006">
    <property type="protein sequence ID" value="OEH94008.1"/>
    <property type="molecule type" value="Genomic_DNA"/>
</dbReference>
<evidence type="ECO:0000313" key="3">
    <source>
        <dbReference type="Proteomes" id="UP000095209"/>
    </source>
</evidence>
<gene>
    <name evidence="2" type="ORF">BFG57_10200</name>
</gene>
<organism evidence="2 3">
    <name type="scientific">Bacillus solimangrovi</name>
    <dbReference type="NCBI Taxonomy" id="1305675"/>
    <lineage>
        <taxon>Bacteria</taxon>
        <taxon>Bacillati</taxon>
        <taxon>Bacillota</taxon>
        <taxon>Bacilli</taxon>
        <taxon>Bacillales</taxon>
        <taxon>Bacillaceae</taxon>
        <taxon>Bacillus</taxon>
    </lineage>
</organism>
<dbReference type="Proteomes" id="UP000095209">
    <property type="component" value="Unassembled WGS sequence"/>
</dbReference>
<evidence type="ECO:0000313" key="2">
    <source>
        <dbReference type="EMBL" id="OEH94008.1"/>
    </source>
</evidence>
<reference evidence="2 3" key="1">
    <citation type="submission" date="2016-08" db="EMBL/GenBank/DDBJ databases">
        <title>Genome of Bacillus solimangrovi GH2-4.</title>
        <authorList>
            <person name="Lim S."/>
            <person name="Kim B.-C."/>
        </authorList>
    </citation>
    <scope>NUCLEOTIDE SEQUENCE [LARGE SCALE GENOMIC DNA]</scope>
    <source>
        <strain evidence="2 3">GH2-4</strain>
    </source>
</reference>
<feature type="domain" description="Copper amine oxidase-like N-terminal" evidence="1">
    <location>
        <begin position="48"/>
        <end position="154"/>
    </location>
</feature>
<dbReference type="Gene3D" id="3.30.457.10">
    <property type="entry name" value="Copper amine oxidase-like, N-terminal domain"/>
    <property type="match status" value="1"/>
</dbReference>
<name>A0A1E5LJ01_9BACI</name>
<comment type="caution">
    <text evidence="2">The sequence shown here is derived from an EMBL/GenBank/DDBJ whole genome shotgun (WGS) entry which is preliminary data.</text>
</comment>
<dbReference type="STRING" id="1305675.BFG57_10200"/>
<accession>A0A1E5LJ01</accession>